<comment type="caution">
    <text evidence="1">The sequence shown here is derived from an EMBL/GenBank/DDBJ whole genome shotgun (WGS) entry which is preliminary data.</text>
</comment>
<protein>
    <submittedName>
        <fullName evidence="1">Uncharacterized protein</fullName>
    </submittedName>
</protein>
<dbReference type="Proteomes" id="UP000275613">
    <property type="component" value="Unassembled WGS sequence"/>
</dbReference>
<evidence type="ECO:0000313" key="2">
    <source>
        <dbReference type="Proteomes" id="UP000275613"/>
    </source>
</evidence>
<dbReference type="EMBL" id="RBPV01000150">
    <property type="protein sequence ID" value="RMO61873.1"/>
    <property type="molecule type" value="Genomic_DNA"/>
</dbReference>
<evidence type="ECO:0000313" key="1">
    <source>
        <dbReference type="EMBL" id="RMO61873.1"/>
    </source>
</evidence>
<gene>
    <name evidence="1" type="ORF">ALQ39_03823</name>
</gene>
<dbReference type="AlphaFoldDB" id="A0A3M3WXK0"/>
<organism evidence="1 2">
    <name type="scientific">Pseudomonas amygdali pv. eriobotryae</name>
    <dbReference type="NCBI Taxonomy" id="129137"/>
    <lineage>
        <taxon>Bacteria</taxon>
        <taxon>Pseudomonadati</taxon>
        <taxon>Pseudomonadota</taxon>
        <taxon>Gammaproteobacteria</taxon>
        <taxon>Pseudomonadales</taxon>
        <taxon>Pseudomonadaceae</taxon>
        <taxon>Pseudomonas</taxon>
        <taxon>Pseudomonas amygdali</taxon>
    </lineage>
</organism>
<proteinExistence type="predicted"/>
<reference evidence="1 2" key="1">
    <citation type="submission" date="2018-08" db="EMBL/GenBank/DDBJ databases">
        <title>Recombination of ecologically and evolutionarily significant loci maintains genetic cohesion in the Pseudomonas syringae species complex.</title>
        <authorList>
            <person name="Dillon M."/>
            <person name="Thakur S."/>
            <person name="Almeida R.N.D."/>
            <person name="Weir B.S."/>
            <person name="Guttman D.S."/>
        </authorList>
    </citation>
    <scope>NUCLEOTIDE SEQUENCE [LARGE SCALE GENOMIC DNA]</scope>
    <source>
        <strain evidence="1 2">ICMP 4316</strain>
    </source>
</reference>
<sequence>MNVRRTLFDRALQNQVDQTNDRRFGGQILEVLDVFQRAALLIQVLDQGAHCRAALSVITLNKGFDFIARPDGQPHRHFAGISDGLERVQRTGVGAEHLQPLIAPAYGHDLIVAHEALGQRRQGVEQRRHSVSK</sequence>
<name>A0A3M3WXK0_PSEA0</name>
<accession>A0A3M3WXK0</accession>